<dbReference type="EMBL" id="CYZX01000012">
    <property type="protein sequence ID" value="CUO65456.1"/>
    <property type="molecule type" value="Genomic_DNA"/>
</dbReference>
<accession>A0A174GWL3</accession>
<reference evidence="1 2" key="1">
    <citation type="submission" date="2015-09" db="EMBL/GenBank/DDBJ databases">
        <authorList>
            <consortium name="Pathogen Informatics"/>
        </authorList>
    </citation>
    <scope>NUCLEOTIDE SEQUENCE [LARGE SCALE GENOMIC DNA]</scope>
    <source>
        <strain evidence="1 2">2789STDY5834856</strain>
    </source>
</reference>
<organism evidence="1 2">
    <name type="scientific">Clostridium disporicum</name>
    <dbReference type="NCBI Taxonomy" id="84024"/>
    <lineage>
        <taxon>Bacteria</taxon>
        <taxon>Bacillati</taxon>
        <taxon>Bacillota</taxon>
        <taxon>Clostridia</taxon>
        <taxon>Eubacteriales</taxon>
        <taxon>Clostridiaceae</taxon>
        <taxon>Clostridium</taxon>
    </lineage>
</organism>
<sequence>MEDIQNQFVRILSDSLKEEKPSIYTDIKWEQVLELIERYKVEGIVYENIKNNDLTTIVSEEILNRLKIKVNLIEEDQKKVIVQLDKISKAFNNNEISFIVLGNLATKELYYYPEMRECNKIELLIQEEDTESVKALLFASNYKILEENKDEYKITFIDDKESELIIYYHLCNKNDENKELIIYERTVWKRAIKLELGQTEVLSLDYEDFAVRLCMQIEDNIYKGTNDFKELCDLAMLVQIKGKLVNWDSFLMKAGMYGAEKSSLIIFILCNKLLKVDIPKDFDIKKINNKKYVDALINEIFNDSFNKESKEEIAAMVCTDKEIEESNNLIIKYVMKTINKTKEWINELNSPVTREKLLEWMEI</sequence>
<dbReference type="OrthoDB" id="9773927at2"/>
<dbReference type="AlphaFoldDB" id="A0A174GWL3"/>
<gene>
    <name evidence="1" type="ORF">ERS852471_01979</name>
</gene>
<name>A0A174GWL3_9CLOT</name>
<protein>
    <submittedName>
        <fullName evidence="1">Uncharacterized protein</fullName>
    </submittedName>
</protein>
<dbReference type="Pfam" id="PF14907">
    <property type="entry name" value="NTP_transf_5"/>
    <property type="match status" value="1"/>
</dbReference>
<proteinExistence type="predicted"/>
<dbReference type="Proteomes" id="UP000095594">
    <property type="component" value="Unassembled WGS sequence"/>
</dbReference>
<dbReference type="InterPro" id="IPR039498">
    <property type="entry name" value="NTP_transf_5"/>
</dbReference>
<evidence type="ECO:0000313" key="1">
    <source>
        <dbReference type="EMBL" id="CUO65456.1"/>
    </source>
</evidence>
<dbReference type="RefSeq" id="WP_055266122.1">
    <property type="nucleotide sequence ID" value="NZ_CABIXQ010000012.1"/>
</dbReference>
<evidence type="ECO:0000313" key="2">
    <source>
        <dbReference type="Proteomes" id="UP000095594"/>
    </source>
</evidence>